<keyword evidence="8 10" id="KW-1133">Transmembrane helix</keyword>
<accession>A0A933MJL6</accession>
<dbReference type="EC" id="2.7.7.85" evidence="10"/>
<protein>
    <recommendedName>
        <fullName evidence="10">Diadenylate cyclase</fullName>
        <shortName evidence="10">DAC</shortName>
        <ecNumber evidence="10">2.7.7.85</ecNumber>
    </recommendedName>
    <alternativeName>
        <fullName evidence="10">Cyclic-di-AMP synthase</fullName>
        <shortName evidence="10">c-di-AMP synthase</shortName>
    </alternativeName>
</protein>
<dbReference type="GO" id="GO:0006171">
    <property type="term" value="P:cAMP biosynthetic process"/>
    <property type="evidence" value="ECO:0007669"/>
    <property type="project" value="InterPro"/>
</dbReference>
<sequence length="277" mass="30457">MIERFNFSYHLPGALSFLTVRPLDILDILLVSYIIFRIFHLMKGTRAVQMLFGVLVLVAIGIAAQLYNLPGTGWFMDSLRTVWVVAFVILFQPEIRNALTQLGRNRFLGIFLKGETKAIDEVTRACKTISQRSFGAIIVFEKNDGLKNYMDTGTEIGAKVSEPLLMSLFVPGGPMHDGAVIIRGEMIMAAGCTLPVSQDPEIVASYGMRHRAAHGLTLETDAVAVVVSEENQAISLCRYGRLVKLADAAELKKALTRALHAKVEAVPEQTAQSYQGT</sequence>
<evidence type="ECO:0000256" key="4">
    <source>
        <dbReference type="ARBA" id="ARBA00022692"/>
    </source>
</evidence>
<proteinExistence type="inferred from homology"/>
<evidence type="ECO:0000313" key="13">
    <source>
        <dbReference type="Proteomes" id="UP000736328"/>
    </source>
</evidence>
<keyword evidence="7 10" id="KW-0067">ATP-binding</keyword>
<evidence type="ECO:0000256" key="1">
    <source>
        <dbReference type="ARBA" id="ARBA00000877"/>
    </source>
</evidence>
<evidence type="ECO:0000256" key="9">
    <source>
        <dbReference type="ARBA" id="ARBA00023136"/>
    </source>
</evidence>
<dbReference type="InterPro" id="IPR036888">
    <property type="entry name" value="DNA_integrity_DisA_N_sf"/>
</dbReference>
<dbReference type="Pfam" id="PF19293">
    <property type="entry name" value="CdaA_N"/>
    <property type="match status" value="1"/>
</dbReference>
<keyword evidence="9 10" id="KW-0472">Membrane</keyword>
<dbReference type="InterPro" id="IPR034701">
    <property type="entry name" value="CdaA"/>
</dbReference>
<evidence type="ECO:0000259" key="11">
    <source>
        <dbReference type="PROSITE" id="PS51794"/>
    </source>
</evidence>
<dbReference type="InterPro" id="IPR003390">
    <property type="entry name" value="DNA_integrity_scan_DisA_N"/>
</dbReference>
<dbReference type="InterPro" id="IPR050338">
    <property type="entry name" value="DisA"/>
</dbReference>
<comment type="function">
    <text evidence="10">Catalyzes the condensation of 2 ATP molecules into cyclic di-AMP (c-di-AMP), a second messenger used to regulate differing processes in different bacteria.</text>
</comment>
<evidence type="ECO:0000256" key="2">
    <source>
        <dbReference type="ARBA" id="ARBA00022475"/>
    </source>
</evidence>
<evidence type="ECO:0000256" key="8">
    <source>
        <dbReference type="ARBA" id="ARBA00022989"/>
    </source>
</evidence>
<dbReference type="EMBL" id="JACQXR010000031">
    <property type="protein sequence ID" value="MBI4726093.1"/>
    <property type="molecule type" value="Genomic_DNA"/>
</dbReference>
<evidence type="ECO:0000256" key="7">
    <source>
        <dbReference type="ARBA" id="ARBA00022840"/>
    </source>
</evidence>
<organism evidence="12 13">
    <name type="scientific">candidate division TA06 bacterium</name>
    <dbReference type="NCBI Taxonomy" id="2250710"/>
    <lineage>
        <taxon>Bacteria</taxon>
        <taxon>Bacteria division TA06</taxon>
    </lineage>
</organism>
<keyword evidence="5 10" id="KW-0548">Nucleotidyltransferase</keyword>
<evidence type="ECO:0000256" key="6">
    <source>
        <dbReference type="ARBA" id="ARBA00022741"/>
    </source>
</evidence>
<keyword evidence="3 10" id="KW-0808">Transferase</keyword>
<keyword evidence="6 10" id="KW-0547">Nucleotide-binding</keyword>
<comment type="similarity">
    <text evidence="10">Belongs to the adenylate cyclase family. DacA/CdaA subfamily.</text>
</comment>
<gene>
    <name evidence="10" type="primary">dacA</name>
    <name evidence="12" type="ORF">HY768_02520</name>
</gene>
<dbReference type="PROSITE" id="PS51794">
    <property type="entry name" value="DAC"/>
    <property type="match status" value="1"/>
</dbReference>
<evidence type="ECO:0000256" key="10">
    <source>
        <dbReference type="HAMAP-Rule" id="MF_01499"/>
    </source>
</evidence>
<feature type="transmembrane region" description="Helical" evidence="10">
    <location>
        <begin position="48"/>
        <end position="67"/>
    </location>
</feature>
<reference evidence="12" key="1">
    <citation type="submission" date="2020-07" db="EMBL/GenBank/DDBJ databases">
        <title>Huge and variable diversity of episymbiotic CPR bacteria and DPANN archaea in groundwater ecosystems.</title>
        <authorList>
            <person name="He C.Y."/>
            <person name="Keren R."/>
            <person name="Whittaker M."/>
            <person name="Farag I.F."/>
            <person name="Doudna J."/>
            <person name="Cate J.H.D."/>
            <person name="Banfield J.F."/>
        </authorList>
    </citation>
    <scope>NUCLEOTIDE SEQUENCE</scope>
    <source>
        <strain evidence="12">NC_groundwater_1520_Pr4_B-0.1um_53_5</strain>
    </source>
</reference>
<dbReference type="GO" id="GO:0005524">
    <property type="term" value="F:ATP binding"/>
    <property type="evidence" value="ECO:0007669"/>
    <property type="project" value="UniProtKB-UniRule"/>
</dbReference>
<keyword evidence="2 10" id="KW-1003">Cell membrane</keyword>
<dbReference type="GO" id="GO:0106408">
    <property type="term" value="F:diadenylate cyclase activity"/>
    <property type="evidence" value="ECO:0007669"/>
    <property type="project" value="UniProtKB-EC"/>
</dbReference>
<dbReference type="GO" id="GO:0004016">
    <property type="term" value="F:adenylate cyclase activity"/>
    <property type="evidence" value="ECO:0007669"/>
    <property type="project" value="UniProtKB-UniRule"/>
</dbReference>
<evidence type="ECO:0000313" key="12">
    <source>
        <dbReference type="EMBL" id="MBI4726093.1"/>
    </source>
</evidence>
<comment type="caution">
    <text evidence="10">Lacks conserved residue(s) required for the propagation of feature annotation.</text>
</comment>
<evidence type="ECO:0000256" key="5">
    <source>
        <dbReference type="ARBA" id="ARBA00022695"/>
    </source>
</evidence>
<dbReference type="Pfam" id="PF02457">
    <property type="entry name" value="DAC"/>
    <property type="match status" value="1"/>
</dbReference>
<dbReference type="NCBIfam" id="TIGR00159">
    <property type="entry name" value="diadenylate cyclase CdaA"/>
    <property type="match status" value="1"/>
</dbReference>
<dbReference type="InterPro" id="IPR014046">
    <property type="entry name" value="C-di-AMP_synthase"/>
</dbReference>
<dbReference type="InterPro" id="IPR045585">
    <property type="entry name" value="CdaA_N"/>
</dbReference>
<dbReference type="SUPFAM" id="SSF143597">
    <property type="entry name" value="YojJ-like"/>
    <property type="match status" value="1"/>
</dbReference>
<name>A0A933MJL6_UNCT6</name>
<dbReference type="PANTHER" id="PTHR34185:SF1">
    <property type="entry name" value="DIADENYLATE CYCLASE"/>
    <property type="match status" value="1"/>
</dbReference>
<keyword evidence="4 10" id="KW-0812">Transmembrane</keyword>
<dbReference type="Gene3D" id="3.40.1700.10">
    <property type="entry name" value="DNA integrity scanning protein, DisA, N-terminal domain"/>
    <property type="match status" value="1"/>
</dbReference>
<dbReference type="PIRSF" id="PIRSF004793">
    <property type="entry name" value="UCP004793"/>
    <property type="match status" value="1"/>
</dbReference>
<comment type="subunit">
    <text evidence="10">Probably a homodimer.</text>
</comment>
<dbReference type="Proteomes" id="UP000736328">
    <property type="component" value="Unassembled WGS sequence"/>
</dbReference>
<comment type="caution">
    <text evidence="12">The sequence shown here is derived from an EMBL/GenBank/DDBJ whole genome shotgun (WGS) entry which is preliminary data.</text>
</comment>
<dbReference type="HAMAP" id="MF_01499">
    <property type="entry name" value="DacA"/>
    <property type="match status" value="1"/>
</dbReference>
<comment type="catalytic activity">
    <reaction evidence="1 10">
        <text>2 ATP = 3',3'-c-di-AMP + 2 diphosphate</text>
        <dbReference type="Rhea" id="RHEA:35655"/>
        <dbReference type="ChEBI" id="CHEBI:30616"/>
        <dbReference type="ChEBI" id="CHEBI:33019"/>
        <dbReference type="ChEBI" id="CHEBI:71500"/>
        <dbReference type="EC" id="2.7.7.85"/>
    </reaction>
</comment>
<feature type="transmembrane region" description="Helical" evidence="10">
    <location>
        <begin position="14"/>
        <end position="36"/>
    </location>
</feature>
<feature type="domain" description="DAC" evidence="11">
    <location>
        <begin position="92"/>
        <end position="248"/>
    </location>
</feature>
<dbReference type="AlphaFoldDB" id="A0A933MJL6"/>
<evidence type="ECO:0000256" key="3">
    <source>
        <dbReference type="ARBA" id="ARBA00022679"/>
    </source>
</evidence>
<dbReference type="PANTHER" id="PTHR34185">
    <property type="entry name" value="DIADENYLATE CYCLASE"/>
    <property type="match status" value="1"/>
</dbReference>